<protein>
    <submittedName>
        <fullName evidence="2">Uncharacterized protein</fullName>
    </submittedName>
</protein>
<reference evidence="3" key="1">
    <citation type="journal article" date="2019" name="Int. J. Syst. Evol. Microbiol.">
        <title>The Global Catalogue of Microorganisms (GCM) 10K type strain sequencing project: providing services to taxonomists for standard genome sequencing and annotation.</title>
        <authorList>
            <consortium name="The Broad Institute Genomics Platform"/>
            <consortium name="The Broad Institute Genome Sequencing Center for Infectious Disease"/>
            <person name="Wu L."/>
            <person name="Ma J."/>
        </authorList>
    </citation>
    <scope>NUCLEOTIDE SEQUENCE [LARGE SCALE GENOMIC DNA]</scope>
    <source>
        <strain evidence="3">JCM 17656</strain>
    </source>
</reference>
<gene>
    <name evidence="2" type="ORF">GCM10022295_83600</name>
</gene>
<comment type="caution">
    <text evidence="2">The sequence shown here is derived from an EMBL/GenBank/DDBJ whole genome shotgun (WGS) entry which is preliminary data.</text>
</comment>
<feature type="region of interest" description="Disordered" evidence="1">
    <location>
        <begin position="58"/>
        <end position="78"/>
    </location>
</feature>
<evidence type="ECO:0000256" key="1">
    <source>
        <dbReference type="SAM" id="MobiDB-lite"/>
    </source>
</evidence>
<sequence length="150" mass="16392">MNGIPIVLRALHDGERDLEQRLLAAADRHRAEPEFRHVAKDIALWSHEHAERITRAAASHDLRLPGPLDPPEPGPLQTMREALGRAVGRQPAPGLLLLRDLRDLHLAATENSLSWEMLAQVARAPRTPAFSSSLPPATRRPCASSAGPTP</sequence>
<accession>A0ABP6YRA5</accession>
<proteinExistence type="predicted"/>
<feature type="region of interest" description="Disordered" evidence="1">
    <location>
        <begin position="127"/>
        <end position="150"/>
    </location>
</feature>
<organism evidence="2 3">
    <name type="scientific">Streptomyces osmaniensis</name>
    <dbReference type="NCBI Taxonomy" id="593134"/>
    <lineage>
        <taxon>Bacteria</taxon>
        <taxon>Bacillati</taxon>
        <taxon>Actinomycetota</taxon>
        <taxon>Actinomycetes</taxon>
        <taxon>Kitasatosporales</taxon>
        <taxon>Streptomycetaceae</taxon>
        <taxon>Streptomyces</taxon>
    </lineage>
</organism>
<evidence type="ECO:0000313" key="3">
    <source>
        <dbReference type="Proteomes" id="UP001500707"/>
    </source>
</evidence>
<keyword evidence="3" id="KW-1185">Reference proteome</keyword>
<dbReference type="EMBL" id="BAABCE010000025">
    <property type="protein sequence ID" value="GAA3589220.1"/>
    <property type="molecule type" value="Genomic_DNA"/>
</dbReference>
<evidence type="ECO:0000313" key="2">
    <source>
        <dbReference type="EMBL" id="GAA3589220.1"/>
    </source>
</evidence>
<name>A0ABP6YRA5_9ACTN</name>
<dbReference type="Proteomes" id="UP001500707">
    <property type="component" value="Unassembled WGS sequence"/>
</dbReference>